<evidence type="ECO:0000256" key="3">
    <source>
        <dbReference type="ARBA" id="ARBA00004613"/>
    </source>
</evidence>
<reference evidence="8" key="1">
    <citation type="submission" date="2018-05" db="EMBL/GenBank/DDBJ databases">
        <authorList>
            <person name="Lanie J.A."/>
            <person name="Ng W.-L."/>
            <person name="Kazmierczak K.M."/>
            <person name="Andrzejewski T.M."/>
            <person name="Davidsen T.M."/>
            <person name="Wayne K.J."/>
            <person name="Tettelin H."/>
            <person name="Glass J.I."/>
            <person name="Rusch D."/>
            <person name="Podicherti R."/>
            <person name="Tsui H.-C.T."/>
            <person name="Winkler M.E."/>
        </authorList>
    </citation>
    <scope>NUCLEOTIDE SEQUENCE</scope>
</reference>
<organism evidence="8">
    <name type="scientific">marine metagenome</name>
    <dbReference type="NCBI Taxonomy" id="408172"/>
    <lineage>
        <taxon>unclassified sequences</taxon>
        <taxon>metagenomes</taxon>
        <taxon>ecological metagenomes</taxon>
    </lineage>
</organism>
<gene>
    <name evidence="8" type="ORF">METZ01_LOCUS319984</name>
</gene>
<dbReference type="SUPFAM" id="SSF51126">
    <property type="entry name" value="Pectin lyase-like"/>
    <property type="match status" value="2"/>
</dbReference>
<dbReference type="InterPro" id="IPR011050">
    <property type="entry name" value="Pectin_lyase_fold/virulence"/>
</dbReference>
<dbReference type="InterPro" id="IPR006626">
    <property type="entry name" value="PbH1"/>
</dbReference>
<dbReference type="AlphaFoldDB" id="A0A382P2M3"/>
<proteinExistence type="predicted"/>
<dbReference type="PANTHER" id="PTHR11319:SF35">
    <property type="entry name" value="OUTER MEMBRANE PROTEIN PMPC-RELATED"/>
    <property type="match status" value="1"/>
</dbReference>
<keyword evidence="4" id="KW-0964">Secreted</keyword>
<feature type="non-terminal residue" evidence="8">
    <location>
        <position position="360"/>
    </location>
</feature>
<name>A0A382P2M3_9ZZZZ</name>
<dbReference type="PANTHER" id="PTHR11319">
    <property type="entry name" value="G PROTEIN-COUPLED RECEPTOR-RELATED"/>
    <property type="match status" value="1"/>
</dbReference>
<dbReference type="EMBL" id="UINC01104175">
    <property type="protein sequence ID" value="SVC67130.1"/>
    <property type="molecule type" value="Genomic_DNA"/>
</dbReference>
<keyword evidence="5" id="KW-0732">Signal</keyword>
<protein>
    <recommendedName>
        <fullName evidence="9">Right handed beta helix domain-containing protein</fullName>
    </recommendedName>
</protein>
<accession>A0A382P2M3</accession>
<sequence length="360" mass="38143">LSAKLVGFTIQNGSGTLVSDKRLGGGIYTLQSSPSLKHLNIRSNTNNIDSGGGIYFGTNSDGSLDSSSVITNLVTSDGGGLYIDAQSNVTIDSVLIKDNKAENGGGYSHPTRSHPTLNKVRIISNEATYGGGIYDGGHKAKPKLYNVTVSQNSADSDGGGIYILQARNYIEMYDLIVSDNVAGNKGGGIYIFYADATIDRASIHGNTAVNGGGIFVEGYTVNLTIVNALIYGNLGTGGTSAISSYYRSEVKIYHSTISKNTASAQATIYPDYGSKIYFYNSILWDNEAPKQVAFGDVGNLANTFEARNSIIQGLGSIEPSVNDDVIDIDNSSFVTNPYLSNPMFNDFTLKNNSPAIGYGT</sequence>
<evidence type="ECO:0008006" key="9">
    <source>
        <dbReference type="Google" id="ProtNLM"/>
    </source>
</evidence>
<comment type="subcellular location">
    <subcellularLocation>
        <location evidence="1">Cell envelope</location>
    </subcellularLocation>
    <subcellularLocation>
        <location evidence="2">Cell outer membrane</location>
    </subcellularLocation>
    <subcellularLocation>
        <location evidence="3">Secreted</location>
    </subcellularLocation>
</comment>
<evidence type="ECO:0000256" key="7">
    <source>
        <dbReference type="ARBA" id="ARBA00023237"/>
    </source>
</evidence>
<evidence type="ECO:0000313" key="8">
    <source>
        <dbReference type="EMBL" id="SVC67130.1"/>
    </source>
</evidence>
<dbReference type="GO" id="GO:0005576">
    <property type="term" value="C:extracellular region"/>
    <property type="evidence" value="ECO:0007669"/>
    <property type="project" value="UniProtKB-SubCell"/>
</dbReference>
<evidence type="ECO:0000256" key="4">
    <source>
        <dbReference type="ARBA" id="ARBA00022525"/>
    </source>
</evidence>
<evidence type="ECO:0000256" key="5">
    <source>
        <dbReference type="ARBA" id="ARBA00022729"/>
    </source>
</evidence>
<dbReference type="SMART" id="SM00710">
    <property type="entry name" value="PbH1"/>
    <property type="match status" value="7"/>
</dbReference>
<dbReference type="Pfam" id="PF02415">
    <property type="entry name" value="Chlam_PMP"/>
    <property type="match status" value="2"/>
</dbReference>
<dbReference type="GO" id="GO:0009279">
    <property type="term" value="C:cell outer membrane"/>
    <property type="evidence" value="ECO:0007669"/>
    <property type="project" value="UniProtKB-SubCell"/>
</dbReference>
<keyword evidence="6" id="KW-0472">Membrane</keyword>
<evidence type="ECO:0000256" key="6">
    <source>
        <dbReference type="ARBA" id="ARBA00023136"/>
    </source>
</evidence>
<keyword evidence="7" id="KW-0998">Cell outer membrane</keyword>
<dbReference type="InterPro" id="IPR003368">
    <property type="entry name" value="POMP_repeat"/>
</dbReference>
<feature type="non-terminal residue" evidence="8">
    <location>
        <position position="1"/>
    </location>
</feature>
<evidence type="ECO:0000256" key="2">
    <source>
        <dbReference type="ARBA" id="ARBA00004442"/>
    </source>
</evidence>
<evidence type="ECO:0000256" key="1">
    <source>
        <dbReference type="ARBA" id="ARBA00004196"/>
    </source>
</evidence>